<accession>A0A1B6DXP1</accession>
<organism evidence="1">
    <name type="scientific">Clastoptera arizonana</name>
    <name type="common">Arizona spittle bug</name>
    <dbReference type="NCBI Taxonomy" id="38151"/>
    <lineage>
        <taxon>Eukaryota</taxon>
        <taxon>Metazoa</taxon>
        <taxon>Ecdysozoa</taxon>
        <taxon>Arthropoda</taxon>
        <taxon>Hexapoda</taxon>
        <taxon>Insecta</taxon>
        <taxon>Pterygota</taxon>
        <taxon>Neoptera</taxon>
        <taxon>Paraneoptera</taxon>
        <taxon>Hemiptera</taxon>
        <taxon>Auchenorrhyncha</taxon>
        <taxon>Cercopoidea</taxon>
        <taxon>Clastopteridae</taxon>
        <taxon>Clastoptera</taxon>
    </lineage>
</organism>
<dbReference type="PANTHER" id="PTHR37984">
    <property type="entry name" value="PROTEIN CBG26694"/>
    <property type="match status" value="1"/>
</dbReference>
<dbReference type="EMBL" id="GEDC01006846">
    <property type="protein sequence ID" value="JAS30452.1"/>
    <property type="molecule type" value="Transcribed_RNA"/>
</dbReference>
<proteinExistence type="predicted"/>
<dbReference type="InterPro" id="IPR043502">
    <property type="entry name" value="DNA/RNA_pol_sf"/>
</dbReference>
<dbReference type="GO" id="GO:0071897">
    <property type="term" value="P:DNA biosynthetic process"/>
    <property type="evidence" value="ECO:0007669"/>
    <property type="project" value="UniProtKB-ARBA"/>
</dbReference>
<dbReference type="SUPFAM" id="SSF56672">
    <property type="entry name" value="DNA/RNA polymerases"/>
    <property type="match status" value="1"/>
</dbReference>
<dbReference type="Gene3D" id="3.10.10.10">
    <property type="entry name" value="HIV Type 1 Reverse Transcriptase, subunit A, domain 1"/>
    <property type="match status" value="1"/>
</dbReference>
<evidence type="ECO:0000313" key="1">
    <source>
        <dbReference type="EMBL" id="JAS30452.1"/>
    </source>
</evidence>
<sequence length="180" mass="20892">NFTNKHVEIPHEQHIIKVPFMSTTLRNNINVVMIDNKCTVDTSPLNDVNMHSYTIDKVSDSNNPLNVILNEVEDSFALQNLKYFDRFKEILIKHQSLFSDQPGLFKNHVARLNLKDSFPTINRSYPIPFSKRQQVYMEIDKMIEDGLIEPSYSPYSNPLVCVTKTNNNIRLCLDGRYLSK</sequence>
<dbReference type="AlphaFoldDB" id="A0A1B6DXP1"/>
<feature type="non-terminal residue" evidence="1">
    <location>
        <position position="1"/>
    </location>
</feature>
<reference evidence="1" key="1">
    <citation type="submission" date="2015-12" db="EMBL/GenBank/DDBJ databases">
        <title>De novo transcriptome assembly of four potential Pierce s Disease insect vectors from Arizona vineyards.</title>
        <authorList>
            <person name="Tassone E.E."/>
        </authorList>
    </citation>
    <scope>NUCLEOTIDE SEQUENCE</scope>
</reference>
<name>A0A1B6DXP1_9HEMI</name>
<gene>
    <name evidence="1" type="ORF">g.44568</name>
</gene>
<dbReference type="InterPro" id="IPR050951">
    <property type="entry name" value="Retrovirus_Pol_polyprotein"/>
</dbReference>
<protein>
    <recommendedName>
        <fullName evidence="2">Reverse transcriptase domain-containing protein</fullName>
    </recommendedName>
</protein>
<dbReference type="PANTHER" id="PTHR37984:SF5">
    <property type="entry name" value="PROTEIN NYNRIN-LIKE"/>
    <property type="match status" value="1"/>
</dbReference>
<feature type="non-terminal residue" evidence="1">
    <location>
        <position position="180"/>
    </location>
</feature>
<evidence type="ECO:0008006" key="2">
    <source>
        <dbReference type="Google" id="ProtNLM"/>
    </source>
</evidence>